<feature type="region of interest" description="Disordered" evidence="1">
    <location>
        <begin position="1"/>
        <end position="22"/>
    </location>
</feature>
<dbReference type="Proteomes" id="UP000203589">
    <property type="component" value="Chromosome"/>
</dbReference>
<accession>A0A222E1S6</accession>
<evidence type="ECO:0000313" key="3">
    <source>
        <dbReference type="Proteomes" id="UP000203589"/>
    </source>
</evidence>
<organism evidence="2 3">
    <name type="scientific">Antarctobacter heliothermus</name>
    <dbReference type="NCBI Taxonomy" id="74033"/>
    <lineage>
        <taxon>Bacteria</taxon>
        <taxon>Pseudomonadati</taxon>
        <taxon>Pseudomonadota</taxon>
        <taxon>Alphaproteobacteria</taxon>
        <taxon>Rhodobacterales</taxon>
        <taxon>Roseobacteraceae</taxon>
        <taxon>Antarctobacter</taxon>
    </lineage>
</organism>
<reference evidence="2 3" key="1">
    <citation type="submission" date="2017-07" db="EMBL/GenBank/DDBJ databases">
        <title>Genome Sequence of Antarctobacter heliothermus Strain SMS3 Isolated from a culture of the Diatom Skeletonema marinoi.</title>
        <authorList>
            <person name="Topel M."/>
            <person name="Pinder M.I.M."/>
            <person name="Johansson O.N."/>
            <person name="Kourtchenko O."/>
            <person name="Godhe A."/>
            <person name="Clarke A.K."/>
        </authorList>
    </citation>
    <scope>NUCLEOTIDE SEQUENCE [LARGE SCALE GENOMIC DNA]</scope>
    <source>
        <strain evidence="2 3">SMS3</strain>
    </source>
</reference>
<gene>
    <name evidence="2" type="ORF">ANTHELSMS3_01431</name>
</gene>
<sequence>MLQAALSQANGPNSPKSSGLPRPLDSEALALLRLFLAPILEGAKNWQTLSEQLARKGFGLTFRRGQMVILNDTGEGLCTGSDLGVPLARLAKRIGRPRVRAHRTGQAGELASSSLAQKA</sequence>
<dbReference type="RefSeq" id="WP_254694871.1">
    <property type="nucleotide sequence ID" value="NZ_CP022540.1"/>
</dbReference>
<feature type="compositionally biased region" description="Polar residues" evidence="1">
    <location>
        <begin position="1"/>
        <end position="17"/>
    </location>
</feature>
<dbReference type="KEGG" id="aht:ANTHELSMS3_01431"/>
<evidence type="ECO:0000313" key="2">
    <source>
        <dbReference type="EMBL" id="ASP20130.1"/>
    </source>
</evidence>
<name>A0A222E1S6_9RHOB</name>
<protein>
    <submittedName>
        <fullName evidence="2">Uncharacterized protein</fullName>
    </submittedName>
</protein>
<proteinExistence type="predicted"/>
<dbReference type="EMBL" id="CP022540">
    <property type="protein sequence ID" value="ASP20130.1"/>
    <property type="molecule type" value="Genomic_DNA"/>
</dbReference>
<evidence type="ECO:0000256" key="1">
    <source>
        <dbReference type="SAM" id="MobiDB-lite"/>
    </source>
</evidence>
<keyword evidence="3" id="KW-1185">Reference proteome</keyword>
<dbReference type="AlphaFoldDB" id="A0A222E1S6"/>
<feature type="region of interest" description="Disordered" evidence="1">
    <location>
        <begin position="98"/>
        <end position="119"/>
    </location>
</feature>